<reference evidence="2" key="1">
    <citation type="submission" date="2022-05" db="EMBL/GenBank/DDBJ databases">
        <authorList>
            <person name="Oliphant S.A."/>
            <person name="Watson-Haigh N.S."/>
            <person name="Sumby K.M."/>
            <person name="Gardner J.M."/>
            <person name="Jiranek V."/>
        </authorList>
    </citation>
    <scope>NUCLEOTIDE SEQUENCE</scope>
    <source>
        <strain evidence="2">Ru20-1</strain>
        <plasmid evidence="2">punnamed</plasmid>
    </source>
</reference>
<geneLocation type="plasmid" evidence="2 3">
    <name>punnamed</name>
</geneLocation>
<dbReference type="InterPro" id="IPR027417">
    <property type="entry name" value="P-loop_NTPase"/>
</dbReference>
<evidence type="ECO:0000313" key="3">
    <source>
        <dbReference type="Proteomes" id="UP001057532"/>
    </source>
</evidence>
<accession>A0ABY5C5E5</accession>
<dbReference type="SMART" id="SM00306">
    <property type="entry name" value="HintN"/>
    <property type="match status" value="1"/>
</dbReference>
<proteinExistence type="predicted"/>
<name>A0ABY5C5E5_9LACO</name>
<dbReference type="Proteomes" id="UP001057532">
    <property type="component" value="Plasmid punnamed"/>
</dbReference>
<protein>
    <submittedName>
        <fullName evidence="2">PBSX family phage terminase large subunit</fullName>
    </submittedName>
</protein>
<keyword evidence="2" id="KW-0614">Plasmid</keyword>
<dbReference type="Gene3D" id="3.40.50.300">
    <property type="entry name" value="P-loop containing nucleotide triphosphate hydrolases"/>
    <property type="match status" value="1"/>
</dbReference>
<keyword evidence="3" id="KW-1185">Reference proteome</keyword>
<dbReference type="InterPro" id="IPR006437">
    <property type="entry name" value="Phage_terminase_lsu"/>
</dbReference>
<dbReference type="RefSeq" id="WP_252780880.1">
    <property type="nucleotide sequence ID" value="NZ_CP097479.1"/>
</dbReference>
<sequence length="503" mass="57325">MAVQVKLNKLFTPKQMQVIEQEVSNHDWTLMINEGAIRSGKTFVNNFVFMFEIRRAAAIAKKKYIEIPQYILAGHSSTTIDHNVLTSIANTFGVKFKFDQHNGFKIKFPNLPAVKVVQAYTGNKRGVDAIRGMDSFGAYINEATLADESVFTEIRNRCSEEGARVICDTNPGGPNHWLKRNYIDKAAQSDEIVVNHFTLMDNAQNLSEKYIKTIKETTPSGMFYDRAILGLWVAGDGVVYSDFDKDKNMIPASVIPSNLTYFAGVDWGYNHFGSIVVLCYDSTTDTTYFIEEHTRRLQEIDYWVDVAKDVQRRYNDHMTFYCDSARDEHVQRFIREGINAVYADKSRIDGIESVAKAFKTRKLLVSKDENVLSAKESAGDELQDNFLDEIYQYVWKDGQDETIKDHDHCLTGDTMVETTNGDFRIDELVGKNGYVHSFDTNNWKTSIDKFSNVRKTRSNVPVYELELENGKKIKATYDHLILTENGYKALGELTPKDAVISTF</sequence>
<dbReference type="InterPro" id="IPR036844">
    <property type="entry name" value="Hint_dom_sf"/>
</dbReference>
<dbReference type="Gene3D" id="2.170.16.10">
    <property type="entry name" value="Hedgehog/Intein (Hint) domain"/>
    <property type="match status" value="1"/>
</dbReference>
<dbReference type="InterPro" id="IPR006141">
    <property type="entry name" value="Intein_N"/>
</dbReference>
<dbReference type="CDD" id="cd00081">
    <property type="entry name" value="Hint"/>
    <property type="match status" value="1"/>
</dbReference>
<dbReference type="Gene3D" id="3.30.420.280">
    <property type="match status" value="1"/>
</dbReference>
<evidence type="ECO:0000313" key="2">
    <source>
        <dbReference type="EMBL" id="USS93995.1"/>
    </source>
</evidence>
<feature type="domain" description="Hint" evidence="1">
    <location>
        <begin position="407"/>
        <end position="503"/>
    </location>
</feature>
<dbReference type="PROSITE" id="PS50817">
    <property type="entry name" value="INTEIN_N_TER"/>
    <property type="match status" value="1"/>
</dbReference>
<dbReference type="InterPro" id="IPR003587">
    <property type="entry name" value="Hint_dom_N"/>
</dbReference>
<dbReference type="Pfam" id="PF03237">
    <property type="entry name" value="Terminase_6N"/>
    <property type="match status" value="1"/>
</dbReference>
<evidence type="ECO:0000259" key="1">
    <source>
        <dbReference type="SMART" id="SM00306"/>
    </source>
</evidence>
<dbReference type="SUPFAM" id="SSF51294">
    <property type="entry name" value="Hedgehog/intein (Hint) domain"/>
    <property type="match status" value="1"/>
</dbReference>
<gene>
    <name evidence="2" type="ORF">M8332_07170</name>
</gene>
<organism evidence="2 3">
    <name type="scientific">Fructilactobacillus ixorae</name>
    <dbReference type="NCBI Taxonomy" id="1750535"/>
    <lineage>
        <taxon>Bacteria</taxon>
        <taxon>Bacillati</taxon>
        <taxon>Bacillota</taxon>
        <taxon>Bacilli</taxon>
        <taxon>Lactobacillales</taxon>
        <taxon>Lactobacillaceae</taxon>
        <taxon>Fructilactobacillus</taxon>
    </lineage>
</organism>
<dbReference type="NCBIfam" id="TIGR01445">
    <property type="entry name" value="intein_Nterm"/>
    <property type="match status" value="1"/>
</dbReference>
<dbReference type="NCBIfam" id="TIGR01547">
    <property type="entry name" value="phage_term_2"/>
    <property type="match status" value="1"/>
</dbReference>
<dbReference type="EMBL" id="CP097479">
    <property type="protein sequence ID" value="USS93995.1"/>
    <property type="molecule type" value="Genomic_DNA"/>
</dbReference>